<comment type="subunit">
    <text evidence="2 10">Oligomeric complex that consists of at least the alpha, beta, beta', gamma, delta, epsilon and zeta subunits.</text>
</comment>
<dbReference type="InParanoid" id="Q0V232"/>
<evidence type="ECO:0000256" key="4">
    <source>
        <dbReference type="ARBA" id="ARBA00022490"/>
    </source>
</evidence>
<evidence type="ECO:0000256" key="11">
    <source>
        <dbReference type="RuleBase" id="RU366052"/>
    </source>
</evidence>
<comment type="subcellular location">
    <subcellularLocation>
        <location evidence="10 11">Cytoplasm</location>
    </subcellularLocation>
    <subcellularLocation>
        <location evidence="10 11">Cytoplasmic vesicle</location>
        <location evidence="10 11">COPI-coated vesicle membrane</location>
        <topology evidence="10 11">Peripheral membrane protein</topology>
        <orientation evidence="10 11">Cytoplasmic side</orientation>
    </subcellularLocation>
    <subcellularLocation>
        <location evidence="10 11">Golgi apparatus membrane</location>
        <topology evidence="10 11">Peripheral membrane protein</topology>
        <orientation evidence="10 11">Cytoplasmic side</orientation>
    </subcellularLocation>
</comment>
<dbReference type="GO" id="GO:0051645">
    <property type="term" value="P:Golgi localization"/>
    <property type="evidence" value="ECO:0000318"/>
    <property type="project" value="GO_Central"/>
</dbReference>
<comment type="function">
    <text evidence="10">The coatomer is a cytosolic protein complex that binds to dilysine motifs and reversibly associates with Golgi non-clathrin-coated vesicles, which further mediate biosynthetic protein transport from the ER, via the Golgi up to the trans Golgi network. Coatomer complex is required for budding from Golgi membranes, and is essential for the retrograde Golgi-to-ER transport of dilysine-tagged proteins.</text>
</comment>
<dbReference type="PROSITE" id="PS51072">
    <property type="entry name" value="MHD"/>
    <property type="match status" value="1"/>
</dbReference>
<keyword evidence="5 10" id="KW-0931">ER-Golgi transport</keyword>
<proteinExistence type="inferred from homology"/>
<dbReference type="Proteomes" id="UP000001055">
    <property type="component" value="Unassembled WGS sequence"/>
</dbReference>
<dbReference type="RefSeq" id="XP_001792554.1">
    <property type="nucleotide sequence ID" value="XM_001792502.1"/>
</dbReference>
<evidence type="ECO:0000256" key="6">
    <source>
        <dbReference type="ARBA" id="ARBA00022927"/>
    </source>
</evidence>
<comment type="similarity">
    <text evidence="1 10">Belongs to the adaptor complexes medium subunit family. Delta-COP subfamily.</text>
</comment>
<evidence type="ECO:0000256" key="10">
    <source>
        <dbReference type="RuleBase" id="RU364018"/>
    </source>
</evidence>
<name>Q0V232_PHANO</name>
<evidence type="ECO:0000256" key="8">
    <source>
        <dbReference type="ARBA" id="ARBA00023136"/>
    </source>
</evidence>
<dbReference type="SUPFAM" id="SSF64356">
    <property type="entry name" value="SNARE-like"/>
    <property type="match status" value="1"/>
</dbReference>
<evidence type="ECO:0000256" key="12">
    <source>
        <dbReference type="SAM" id="MobiDB-lite"/>
    </source>
</evidence>
<evidence type="ECO:0000256" key="7">
    <source>
        <dbReference type="ARBA" id="ARBA00023034"/>
    </source>
</evidence>
<dbReference type="InterPro" id="IPR027059">
    <property type="entry name" value="Coatomer_dsu"/>
</dbReference>
<keyword evidence="7 10" id="KW-0333">Golgi apparatus</keyword>
<dbReference type="CDD" id="cd14830">
    <property type="entry name" value="Delta_COP_N"/>
    <property type="match status" value="1"/>
</dbReference>
<dbReference type="InterPro" id="IPR036168">
    <property type="entry name" value="AP2_Mu_C_sf"/>
</dbReference>
<feature type="region of interest" description="Disordered" evidence="12">
    <location>
        <begin position="266"/>
        <end position="300"/>
    </location>
</feature>
<dbReference type="EMBL" id="CH445327">
    <property type="protein sequence ID" value="EAT90144.2"/>
    <property type="molecule type" value="Genomic_DNA"/>
</dbReference>
<accession>Q0V232</accession>
<feature type="domain" description="MHD" evidence="13">
    <location>
        <begin position="298"/>
        <end position="536"/>
    </location>
</feature>
<sequence length="536" mass="59309">MVHSPQMTLQYTVVLAASICTRGGKAVLSRQFREMQRSRIEALLASFPKLADSGTQHTIAEQDNVRYVYQPLDELYMVLVTNLQSNILQDINSLHLFAQVVSSICKSLDEREILKNAFELLTAFDEIVTLGYRENLTMSQIKTFLDMESHEERIQEIIARNKELEASEERKRRAKQLEMQRKEMSRSQRVGGGGMGGGMGSGSMGRSPSYPAFTPTVPTTNVTDSYDSYEAEKKKATSKPLALGKKGMQLGKKKQGNNLYEQVTGGMPQEEEPLVSPKPSAPAAAAPVSARQSTSTDREPVHITTNETISARLDREGLLKSFEVKGEMQLKISDPSFTQVKLDLATGDTRGAQLMTHPKVDKAVFKNDKVIQLADTTKGFPSNMGIGVMKWKLAPRPDDVSDPPITFRVWVEDSGNMYNITVEYELTGGDALKDVTVTIPYETDEPNVSSFDAVYEVSGDSLEWNIGTVDEANSSGSFEFEAQAGSDSEFFPMRVRFTKSTPFVDVDVSSVTLLSMGQEINFSKEVKSVAEAYEIS</sequence>
<dbReference type="Pfam" id="PF00928">
    <property type="entry name" value="Adap_comp_sub"/>
    <property type="match status" value="1"/>
</dbReference>
<keyword evidence="3 10" id="KW-0813">Transport</keyword>
<dbReference type="VEuPathDB" id="FungiDB:JI435_019320"/>
<dbReference type="FunCoup" id="Q0V232">
    <property type="interactions" value="1065"/>
</dbReference>
<dbReference type="PANTHER" id="PTHR10121:SF0">
    <property type="entry name" value="COATOMER SUBUNIT DELTA"/>
    <property type="match status" value="1"/>
</dbReference>
<evidence type="ECO:0000313" key="14">
    <source>
        <dbReference type="EMBL" id="EAT90144.2"/>
    </source>
</evidence>
<dbReference type="Pfam" id="PF01217">
    <property type="entry name" value="Clat_adaptor_s"/>
    <property type="match status" value="1"/>
</dbReference>
<dbReference type="AlphaFoldDB" id="Q0V232"/>
<dbReference type="PANTHER" id="PTHR10121">
    <property type="entry name" value="COATOMER SUBUNIT DELTA"/>
    <property type="match status" value="1"/>
</dbReference>
<evidence type="ECO:0000256" key="5">
    <source>
        <dbReference type="ARBA" id="ARBA00022892"/>
    </source>
</evidence>
<dbReference type="SUPFAM" id="SSF49447">
    <property type="entry name" value="Second domain of Mu2 adaptin subunit (ap50) of ap2 adaptor"/>
    <property type="match status" value="1"/>
</dbReference>
<evidence type="ECO:0000256" key="9">
    <source>
        <dbReference type="ARBA" id="ARBA00023329"/>
    </source>
</evidence>
<dbReference type="GO" id="GO:0006888">
    <property type="term" value="P:endoplasmic reticulum to Golgi vesicle-mediated transport"/>
    <property type="evidence" value="ECO:0000318"/>
    <property type="project" value="GO_Central"/>
</dbReference>
<dbReference type="STRING" id="321614.Q0V232"/>
<feature type="compositionally biased region" description="Gly residues" evidence="12">
    <location>
        <begin position="190"/>
        <end position="203"/>
    </location>
</feature>
<dbReference type="CDD" id="cd09254">
    <property type="entry name" value="AP_delta-COPI_MHD"/>
    <property type="match status" value="1"/>
</dbReference>
<dbReference type="GeneID" id="5969404"/>
<dbReference type="FunFam" id="3.30.450.60:FF:000003">
    <property type="entry name" value="Coatomer subunit delta"/>
    <property type="match status" value="1"/>
</dbReference>
<dbReference type="KEGG" id="pno:SNOG_01932"/>
<dbReference type="FunFam" id="2.60.40.1170:FF:000031">
    <property type="entry name" value="Coatomer subunit delta"/>
    <property type="match status" value="1"/>
</dbReference>
<evidence type="ECO:0000256" key="1">
    <source>
        <dbReference type="ARBA" id="ARBA00010516"/>
    </source>
</evidence>
<keyword evidence="4 10" id="KW-0963">Cytoplasm</keyword>
<keyword evidence="8 10" id="KW-0472">Membrane</keyword>
<dbReference type="InterPro" id="IPR011012">
    <property type="entry name" value="Longin-like_dom_sf"/>
</dbReference>
<keyword evidence="6 10" id="KW-0653">Protein transport</keyword>
<dbReference type="GO" id="GO:0015031">
    <property type="term" value="P:protein transport"/>
    <property type="evidence" value="ECO:0007669"/>
    <property type="project" value="UniProtKB-KW"/>
</dbReference>
<evidence type="ECO:0000259" key="13">
    <source>
        <dbReference type="PROSITE" id="PS51072"/>
    </source>
</evidence>
<dbReference type="InterPro" id="IPR028565">
    <property type="entry name" value="MHD"/>
</dbReference>
<dbReference type="Gene3D" id="2.60.40.1170">
    <property type="entry name" value="Mu homology domain, subdomain B"/>
    <property type="match status" value="2"/>
</dbReference>
<protein>
    <recommendedName>
        <fullName evidence="10">Coatomer subunit delta</fullName>
    </recommendedName>
</protein>
<dbReference type="eggNOG" id="KOG2635">
    <property type="taxonomic scope" value="Eukaryota"/>
</dbReference>
<evidence type="ECO:0000313" key="15">
    <source>
        <dbReference type="Proteomes" id="UP000001055"/>
    </source>
</evidence>
<keyword evidence="9 10" id="KW-0968">Cytoplasmic vesicle</keyword>
<gene>
    <name evidence="14" type="ORF">SNOG_01932</name>
</gene>
<feature type="compositionally biased region" description="Low complexity" evidence="12">
    <location>
        <begin position="275"/>
        <end position="290"/>
    </location>
</feature>
<dbReference type="GO" id="GO:0000139">
    <property type="term" value="C:Golgi membrane"/>
    <property type="evidence" value="ECO:0007669"/>
    <property type="project" value="UniProtKB-SubCell"/>
</dbReference>
<dbReference type="GO" id="GO:0030126">
    <property type="term" value="C:COPI vesicle coat"/>
    <property type="evidence" value="ECO:0000318"/>
    <property type="project" value="GO_Central"/>
</dbReference>
<dbReference type="HOGENOM" id="CLU_019988_3_0_1"/>
<dbReference type="GO" id="GO:0006890">
    <property type="term" value="P:retrograde vesicle-mediated transport, Golgi to endoplasmic reticulum"/>
    <property type="evidence" value="ECO:0000318"/>
    <property type="project" value="GO_Central"/>
</dbReference>
<dbReference type="Gene3D" id="3.30.450.60">
    <property type="match status" value="1"/>
</dbReference>
<feature type="region of interest" description="Disordered" evidence="12">
    <location>
        <begin position="165"/>
        <end position="206"/>
    </location>
</feature>
<reference evidence="15" key="1">
    <citation type="journal article" date="2007" name="Plant Cell">
        <title>Dothideomycete-plant interactions illuminated by genome sequencing and EST analysis of the wheat pathogen Stagonospora nodorum.</title>
        <authorList>
            <person name="Hane J.K."/>
            <person name="Lowe R.G."/>
            <person name="Solomon P.S."/>
            <person name="Tan K.C."/>
            <person name="Schoch C.L."/>
            <person name="Spatafora J.W."/>
            <person name="Crous P.W."/>
            <person name="Kodira C."/>
            <person name="Birren B.W."/>
            <person name="Galagan J.E."/>
            <person name="Torriani S.F."/>
            <person name="McDonald B.A."/>
            <person name="Oliver R.P."/>
        </authorList>
    </citation>
    <scope>NUCLEOTIDE SEQUENCE [LARGE SCALE GENOMIC DNA]</scope>
    <source>
        <strain evidence="15">SN15 / ATCC MYA-4574 / FGSC 10173</strain>
    </source>
</reference>
<feature type="compositionally biased region" description="Basic and acidic residues" evidence="12">
    <location>
        <begin position="165"/>
        <end position="186"/>
    </location>
</feature>
<dbReference type="InterPro" id="IPR022775">
    <property type="entry name" value="AP_mu_sigma_su"/>
</dbReference>
<organism evidence="14 15">
    <name type="scientific">Phaeosphaeria nodorum (strain SN15 / ATCC MYA-4574 / FGSC 10173)</name>
    <name type="common">Glume blotch fungus</name>
    <name type="synonym">Parastagonospora nodorum</name>
    <dbReference type="NCBI Taxonomy" id="321614"/>
    <lineage>
        <taxon>Eukaryota</taxon>
        <taxon>Fungi</taxon>
        <taxon>Dikarya</taxon>
        <taxon>Ascomycota</taxon>
        <taxon>Pezizomycotina</taxon>
        <taxon>Dothideomycetes</taxon>
        <taxon>Pleosporomycetidae</taxon>
        <taxon>Pleosporales</taxon>
        <taxon>Pleosporineae</taxon>
        <taxon>Phaeosphaeriaceae</taxon>
        <taxon>Parastagonospora</taxon>
    </lineage>
</organism>
<evidence type="ECO:0000256" key="2">
    <source>
        <dbReference type="ARBA" id="ARBA00011775"/>
    </source>
</evidence>
<evidence type="ECO:0000256" key="3">
    <source>
        <dbReference type="ARBA" id="ARBA00022448"/>
    </source>
</evidence>